<reference evidence="1 2" key="1">
    <citation type="submission" date="2017-03" db="EMBL/GenBank/DDBJ databases">
        <title>Genome Survey of Euroglyphus maynei.</title>
        <authorList>
            <person name="Arlian L.G."/>
            <person name="Morgan M.S."/>
            <person name="Rider S.D."/>
        </authorList>
    </citation>
    <scope>NUCLEOTIDE SEQUENCE [LARGE SCALE GENOMIC DNA]</scope>
    <source>
        <strain evidence="1">Arlian Lab</strain>
        <tissue evidence="1">Whole body</tissue>
    </source>
</reference>
<evidence type="ECO:0000313" key="2">
    <source>
        <dbReference type="Proteomes" id="UP000194236"/>
    </source>
</evidence>
<gene>
    <name evidence="1" type="ORF">BLA29_015568</name>
</gene>
<accession>A0A1Y3BWH7</accession>
<comment type="caution">
    <text evidence="1">The sequence shown here is derived from an EMBL/GenBank/DDBJ whole genome shotgun (WGS) entry which is preliminary data.</text>
</comment>
<feature type="non-terminal residue" evidence="1">
    <location>
        <position position="64"/>
    </location>
</feature>
<organism evidence="1 2">
    <name type="scientific">Euroglyphus maynei</name>
    <name type="common">Mayne's house dust mite</name>
    <dbReference type="NCBI Taxonomy" id="6958"/>
    <lineage>
        <taxon>Eukaryota</taxon>
        <taxon>Metazoa</taxon>
        <taxon>Ecdysozoa</taxon>
        <taxon>Arthropoda</taxon>
        <taxon>Chelicerata</taxon>
        <taxon>Arachnida</taxon>
        <taxon>Acari</taxon>
        <taxon>Acariformes</taxon>
        <taxon>Sarcoptiformes</taxon>
        <taxon>Astigmata</taxon>
        <taxon>Psoroptidia</taxon>
        <taxon>Analgoidea</taxon>
        <taxon>Pyroglyphidae</taxon>
        <taxon>Pyroglyphinae</taxon>
        <taxon>Euroglyphus</taxon>
    </lineage>
</organism>
<dbReference type="EMBL" id="MUJZ01001784">
    <property type="protein sequence ID" value="OTF83866.1"/>
    <property type="molecule type" value="Genomic_DNA"/>
</dbReference>
<name>A0A1Y3BWH7_EURMA</name>
<evidence type="ECO:0000313" key="1">
    <source>
        <dbReference type="EMBL" id="OTF83866.1"/>
    </source>
</evidence>
<keyword evidence="2" id="KW-1185">Reference proteome</keyword>
<sequence>MFCQQVTVGAPAVGQADQRAEADLVDPGAPQTIRRGQTPMEILLLAAQVVLQIGGRMVGFLIHQ</sequence>
<dbReference type="Proteomes" id="UP000194236">
    <property type="component" value="Unassembled WGS sequence"/>
</dbReference>
<dbReference type="AlphaFoldDB" id="A0A1Y3BWH7"/>
<protein>
    <submittedName>
        <fullName evidence="1">Uncharacterized protein</fullName>
    </submittedName>
</protein>
<proteinExistence type="predicted"/>